<evidence type="ECO:0000256" key="7">
    <source>
        <dbReference type="ARBA" id="ARBA00024025"/>
    </source>
</evidence>
<reference evidence="18" key="1">
    <citation type="submission" date="2018-01" db="EMBL/GenBank/DDBJ databases">
        <title>An insight into the sialome of Amazonian anophelines.</title>
        <authorList>
            <person name="Ribeiro J.M."/>
            <person name="Scarpassa V."/>
            <person name="Calvo E."/>
        </authorList>
    </citation>
    <scope>NUCLEOTIDE SEQUENCE</scope>
    <source>
        <tissue evidence="18">Salivary glands</tissue>
    </source>
</reference>
<evidence type="ECO:0000313" key="18">
    <source>
        <dbReference type="EMBL" id="MBW42134.1"/>
    </source>
</evidence>
<evidence type="ECO:0000256" key="2">
    <source>
        <dbReference type="ARBA" id="ARBA00004496"/>
    </source>
</evidence>
<accession>A0A2M4AMX7</accession>
<dbReference type="GO" id="GO:0005634">
    <property type="term" value="C:nucleus"/>
    <property type="evidence" value="ECO:0007669"/>
    <property type="project" value="UniProtKB-SubCell"/>
</dbReference>
<comment type="subcellular location">
    <subcellularLocation>
        <location evidence="2">Cytoplasm</location>
    </subcellularLocation>
    <subcellularLocation>
        <location evidence="1">Nucleus</location>
    </subcellularLocation>
</comment>
<sequence>MDVIIGHDVPTAASVTKTNTSSTSTSTCGKLCNGTVAGSAETVKEVVTGGAAPAGAGRKKTKRKNRAKNSHREETTADDTATAVEGSVLTITTVPSSSATAAGVVNSSNHNDGSSHGSNGLPDPQHEDAVDAISKKLEQCVHVGRNGLTNGLPKLERKDSNADERGSGSNDAAQGDQGPPKPASSGTAASTGATSKKSKQRARQQKKAQQDAPHCTALPNGAVAADGSEASSKEEPTSSRRSGASNTAFSGISIETNDELDAAIASTAPMAQVNVGKAVQEEQQPSTNVAPTTAQPSACSTASTSSSSVPKAVAVAVAEAVSGVGDSGLQKEVVSVVSTVPAAVAADITYQVYESERQMPAIMALIQKDLSEPYSIYTYRYFIHNWPKLCFLAQHNGTCVGAIVCKLDIHRENIRRGYIAMLAVDKDYRKLKIGTTLVQKAIQVMLDDKADEVVLETEITNQPALRLYENLGFVRDKRLFHYYLNGVDALRLKLWFR</sequence>
<dbReference type="GO" id="GO:0031417">
    <property type="term" value="C:NatC complex"/>
    <property type="evidence" value="ECO:0007669"/>
    <property type="project" value="TreeGrafter"/>
</dbReference>
<feature type="compositionally biased region" description="Basic and acidic residues" evidence="16">
    <location>
        <begin position="154"/>
        <end position="166"/>
    </location>
</feature>
<feature type="compositionally biased region" description="Low complexity" evidence="16">
    <location>
        <begin position="290"/>
        <end position="305"/>
    </location>
</feature>
<evidence type="ECO:0000256" key="1">
    <source>
        <dbReference type="ARBA" id="ARBA00004123"/>
    </source>
</evidence>
<dbReference type="Pfam" id="PF00583">
    <property type="entry name" value="Acetyltransf_1"/>
    <property type="match status" value="1"/>
</dbReference>
<evidence type="ECO:0000256" key="4">
    <source>
        <dbReference type="ARBA" id="ARBA00022679"/>
    </source>
</evidence>
<dbReference type="PANTHER" id="PTHR45896">
    <property type="entry name" value="N-ALPHA-ACETYLTRANSFERASE 30"/>
    <property type="match status" value="1"/>
</dbReference>
<comment type="catalytic activity">
    <reaction evidence="8">
        <text>N-terminal L-methionyl-L-isoleucyl-[protein] + acetyl-CoA = N-terminal N(alpha)-acetyl-L-methionyl-L-isoleucyl-[protein] + CoA + H(+)</text>
        <dbReference type="Rhea" id="RHEA:50524"/>
        <dbReference type="Rhea" id="RHEA-COMP:12713"/>
        <dbReference type="Rhea" id="RHEA-COMP:12714"/>
        <dbReference type="ChEBI" id="CHEBI:15378"/>
        <dbReference type="ChEBI" id="CHEBI:57287"/>
        <dbReference type="ChEBI" id="CHEBI:57288"/>
        <dbReference type="ChEBI" id="CHEBI:133379"/>
        <dbReference type="ChEBI" id="CHEBI:133380"/>
        <dbReference type="EC" id="2.3.1.256"/>
    </reaction>
</comment>
<evidence type="ECO:0000256" key="11">
    <source>
        <dbReference type="ARBA" id="ARBA00052362"/>
    </source>
</evidence>
<feature type="compositionally biased region" description="Basic residues" evidence="16">
    <location>
        <begin position="196"/>
        <end position="206"/>
    </location>
</feature>
<comment type="catalytic activity">
    <reaction evidence="10">
        <text>N-terminal L-methionyl-L-tyrosyl-[protein] + acetyl-CoA = N-terminal N(alpha)-acetyl-L-methionyl-L-tyrosyl-[protein] + CoA + H(+)</text>
        <dbReference type="Rhea" id="RHEA:50532"/>
        <dbReference type="Rhea" id="RHEA-COMP:12717"/>
        <dbReference type="Rhea" id="RHEA-COMP:12718"/>
        <dbReference type="ChEBI" id="CHEBI:15378"/>
        <dbReference type="ChEBI" id="CHEBI:57287"/>
        <dbReference type="ChEBI" id="CHEBI:57288"/>
        <dbReference type="ChEBI" id="CHEBI:133384"/>
        <dbReference type="ChEBI" id="CHEBI:133385"/>
        <dbReference type="EC" id="2.3.1.256"/>
    </reaction>
</comment>
<feature type="region of interest" description="Disordered" evidence="16">
    <location>
        <begin position="275"/>
        <end position="305"/>
    </location>
</feature>
<feature type="region of interest" description="Disordered" evidence="16">
    <location>
        <begin position="144"/>
        <end position="246"/>
    </location>
</feature>
<dbReference type="GO" id="GO:0120518">
    <property type="term" value="F:protein N-terminal-methionine acetyltransferase activity"/>
    <property type="evidence" value="ECO:0007669"/>
    <property type="project" value="UniProtKB-EC"/>
</dbReference>
<evidence type="ECO:0000256" key="16">
    <source>
        <dbReference type="SAM" id="MobiDB-lite"/>
    </source>
</evidence>
<comment type="similarity">
    <text evidence="7">Belongs to the acetyltransferase family. MAK3 subfamily.</text>
</comment>
<dbReference type="InterPro" id="IPR016181">
    <property type="entry name" value="Acyl_CoA_acyltransferase"/>
</dbReference>
<evidence type="ECO:0000256" key="6">
    <source>
        <dbReference type="ARBA" id="ARBA00023315"/>
    </source>
</evidence>
<feature type="compositionally biased region" description="Low complexity" evidence="16">
    <location>
        <begin position="183"/>
        <end position="195"/>
    </location>
</feature>
<evidence type="ECO:0000256" key="14">
    <source>
        <dbReference type="ARBA" id="ARBA00076746"/>
    </source>
</evidence>
<evidence type="ECO:0000256" key="5">
    <source>
        <dbReference type="ARBA" id="ARBA00023242"/>
    </source>
</evidence>
<comment type="catalytic activity">
    <reaction evidence="9">
        <text>N-terminal L-methionyl-L-leucyl-[protein] + acetyl-CoA = N-terminal N(alpha)-acetyl-L-methionyl-L-leucyl-[protein] + CoA + H(+)</text>
        <dbReference type="Rhea" id="RHEA:50520"/>
        <dbReference type="Rhea" id="RHEA-COMP:12711"/>
        <dbReference type="Rhea" id="RHEA-COMP:12712"/>
        <dbReference type="ChEBI" id="CHEBI:15378"/>
        <dbReference type="ChEBI" id="CHEBI:57287"/>
        <dbReference type="ChEBI" id="CHEBI:57288"/>
        <dbReference type="ChEBI" id="CHEBI:133377"/>
        <dbReference type="ChEBI" id="CHEBI:133378"/>
        <dbReference type="EC" id="2.3.1.256"/>
    </reaction>
</comment>
<name>A0A2M4AMX7_9DIPT</name>
<keyword evidence="5" id="KW-0539">Nucleus</keyword>
<keyword evidence="6" id="KW-0012">Acyltransferase</keyword>
<protein>
    <recommendedName>
        <fullName evidence="13">N-terminal methionine N(alpha)-acetyltransferase NatC</fullName>
        <ecNumber evidence="13">2.3.1.256</ecNumber>
    </recommendedName>
    <alternativeName>
        <fullName evidence="14">N-acetyltransferase MAK3 homolog</fullName>
    </alternativeName>
    <alternativeName>
        <fullName evidence="15">NatC catalytic subunit</fullName>
    </alternativeName>
</protein>
<keyword evidence="3" id="KW-0963">Cytoplasm</keyword>
<dbReference type="EC" id="2.3.1.256" evidence="13"/>
<evidence type="ECO:0000256" key="3">
    <source>
        <dbReference type="ARBA" id="ARBA00022490"/>
    </source>
</evidence>
<dbReference type="EMBL" id="GGFK01008813">
    <property type="protein sequence ID" value="MBW42134.1"/>
    <property type="molecule type" value="Transcribed_RNA"/>
</dbReference>
<evidence type="ECO:0000256" key="8">
    <source>
        <dbReference type="ARBA" id="ARBA00050754"/>
    </source>
</evidence>
<feature type="domain" description="N-acetyltransferase" evidence="17">
    <location>
        <begin position="348"/>
        <end position="497"/>
    </location>
</feature>
<comment type="catalytic activity">
    <reaction evidence="12">
        <text>N-terminal L-methionyl-L-tryptophyl-[protein] + acetyl-CoA = N-terminal N(alpha)-acetyl-L-methionyl-L-tryptophyl-[protein] + CoA + H(+)</text>
        <dbReference type="Rhea" id="RHEA:50560"/>
        <dbReference type="Rhea" id="RHEA-COMP:12724"/>
        <dbReference type="Rhea" id="RHEA-COMP:12725"/>
        <dbReference type="ChEBI" id="CHEBI:15378"/>
        <dbReference type="ChEBI" id="CHEBI:57287"/>
        <dbReference type="ChEBI" id="CHEBI:57288"/>
        <dbReference type="ChEBI" id="CHEBI:133386"/>
        <dbReference type="ChEBI" id="CHEBI:133387"/>
        <dbReference type="EC" id="2.3.1.256"/>
    </reaction>
</comment>
<dbReference type="AlphaFoldDB" id="A0A2M4AMX7"/>
<dbReference type="FunFam" id="3.40.630.30:FF:000010">
    <property type="entry name" value="Putative N-alpha-acetyltransferase 30"/>
    <property type="match status" value="1"/>
</dbReference>
<dbReference type="PANTHER" id="PTHR45896:SF1">
    <property type="entry name" value="N-ALPHA-ACETYLTRANSFERASE 30"/>
    <property type="match status" value="1"/>
</dbReference>
<evidence type="ECO:0000259" key="17">
    <source>
        <dbReference type="PROSITE" id="PS51186"/>
    </source>
</evidence>
<keyword evidence="4 18" id="KW-0808">Transferase</keyword>
<feature type="compositionally biased region" description="Low complexity" evidence="16">
    <location>
        <begin position="103"/>
        <end position="120"/>
    </location>
</feature>
<dbReference type="PROSITE" id="PS51186">
    <property type="entry name" value="GNAT"/>
    <property type="match status" value="1"/>
</dbReference>
<dbReference type="CDD" id="cd04301">
    <property type="entry name" value="NAT_SF"/>
    <property type="match status" value="1"/>
</dbReference>
<dbReference type="InterPro" id="IPR000182">
    <property type="entry name" value="GNAT_dom"/>
</dbReference>
<feature type="region of interest" description="Disordered" evidence="16">
    <location>
        <begin position="49"/>
        <end position="82"/>
    </location>
</feature>
<evidence type="ECO:0000256" key="13">
    <source>
        <dbReference type="ARBA" id="ARBA00066994"/>
    </source>
</evidence>
<organism evidence="18">
    <name type="scientific">Anopheles triannulatus</name>
    <dbReference type="NCBI Taxonomy" id="58253"/>
    <lineage>
        <taxon>Eukaryota</taxon>
        <taxon>Metazoa</taxon>
        <taxon>Ecdysozoa</taxon>
        <taxon>Arthropoda</taxon>
        <taxon>Hexapoda</taxon>
        <taxon>Insecta</taxon>
        <taxon>Pterygota</taxon>
        <taxon>Neoptera</taxon>
        <taxon>Endopterygota</taxon>
        <taxon>Diptera</taxon>
        <taxon>Nematocera</taxon>
        <taxon>Culicoidea</taxon>
        <taxon>Culicidae</taxon>
        <taxon>Anophelinae</taxon>
        <taxon>Anopheles</taxon>
    </lineage>
</organism>
<evidence type="ECO:0000256" key="9">
    <source>
        <dbReference type="ARBA" id="ARBA00051225"/>
    </source>
</evidence>
<dbReference type="Gene3D" id="3.40.630.30">
    <property type="match status" value="1"/>
</dbReference>
<evidence type="ECO:0000256" key="12">
    <source>
        <dbReference type="ARBA" id="ARBA00052477"/>
    </source>
</evidence>
<dbReference type="SUPFAM" id="SSF55729">
    <property type="entry name" value="Acyl-CoA N-acyltransferases (Nat)"/>
    <property type="match status" value="1"/>
</dbReference>
<proteinExistence type="inferred from homology"/>
<feature type="compositionally biased region" description="Basic residues" evidence="16">
    <location>
        <begin position="57"/>
        <end position="69"/>
    </location>
</feature>
<evidence type="ECO:0000256" key="10">
    <source>
        <dbReference type="ARBA" id="ARBA00052207"/>
    </source>
</evidence>
<dbReference type="InterPro" id="IPR044542">
    <property type="entry name" value="NAA30-like"/>
</dbReference>
<comment type="catalytic activity">
    <reaction evidence="11">
        <text>N-terminal L-methionyl-L-phenylalanyl-[protein] + acetyl-CoA = N-terminal N(alpha)-acetyl-L-methionyl-L-phenylalanyl-[protein] + CoA + H(+)</text>
        <dbReference type="Rhea" id="RHEA:50528"/>
        <dbReference type="Rhea" id="RHEA-COMP:12715"/>
        <dbReference type="Rhea" id="RHEA-COMP:12716"/>
        <dbReference type="ChEBI" id="CHEBI:15378"/>
        <dbReference type="ChEBI" id="CHEBI:57287"/>
        <dbReference type="ChEBI" id="CHEBI:57288"/>
        <dbReference type="ChEBI" id="CHEBI:133382"/>
        <dbReference type="ChEBI" id="CHEBI:133383"/>
        <dbReference type="EC" id="2.3.1.256"/>
    </reaction>
</comment>
<feature type="region of interest" description="Disordered" evidence="16">
    <location>
        <begin position="100"/>
        <end position="127"/>
    </location>
</feature>
<evidence type="ECO:0000256" key="15">
    <source>
        <dbReference type="ARBA" id="ARBA00078622"/>
    </source>
</evidence>